<dbReference type="AlphaFoldDB" id="A0A372FYY7"/>
<organism evidence="1 2">
    <name type="scientific">Micromonospora craniellae</name>
    <dbReference type="NCBI Taxonomy" id="2294034"/>
    <lineage>
        <taxon>Bacteria</taxon>
        <taxon>Bacillati</taxon>
        <taxon>Actinomycetota</taxon>
        <taxon>Actinomycetes</taxon>
        <taxon>Micromonosporales</taxon>
        <taxon>Micromonosporaceae</taxon>
        <taxon>Micromonospora</taxon>
    </lineage>
</organism>
<reference evidence="1 2" key="1">
    <citation type="submission" date="2018-08" db="EMBL/GenBank/DDBJ databases">
        <title>Verrucosispora craniellae sp. nov., isolated from a marine sponge in the South China Sea.</title>
        <authorList>
            <person name="Li L."/>
            <person name="Lin H.W."/>
        </authorList>
    </citation>
    <scope>NUCLEOTIDE SEQUENCE [LARGE SCALE GENOMIC DNA]</scope>
    <source>
        <strain evidence="1 2">LHW63014</strain>
    </source>
</reference>
<comment type="caution">
    <text evidence="1">The sequence shown here is derived from an EMBL/GenBank/DDBJ whole genome shotgun (WGS) entry which is preliminary data.</text>
</comment>
<evidence type="ECO:0000313" key="1">
    <source>
        <dbReference type="EMBL" id="RFS46021.1"/>
    </source>
</evidence>
<proteinExistence type="predicted"/>
<sequence>MVTCSVPAAGGRIPMHSDPMNDSGRGRYYWCTRHHRVEHEADVCPARHVLGPYASAPDAENALQKVRERNEAWEAEDARRAEEDGEEK</sequence>
<keyword evidence="2" id="KW-1185">Reference proteome</keyword>
<evidence type="ECO:0000313" key="2">
    <source>
        <dbReference type="Proteomes" id="UP000262621"/>
    </source>
</evidence>
<dbReference type="Proteomes" id="UP000262621">
    <property type="component" value="Unassembled WGS sequence"/>
</dbReference>
<dbReference type="OrthoDB" id="3268477at2"/>
<name>A0A372FYY7_9ACTN</name>
<accession>A0A372FYY7</accession>
<protein>
    <submittedName>
        <fullName evidence="1">Uncharacterized protein</fullName>
    </submittedName>
</protein>
<dbReference type="EMBL" id="QVFU01000012">
    <property type="protein sequence ID" value="RFS46021.1"/>
    <property type="molecule type" value="Genomic_DNA"/>
</dbReference>
<gene>
    <name evidence="1" type="ORF">D0Q02_13655</name>
</gene>